<feature type="transmembrane region" description="Helical" evidence="7">
    <location>
        <begin position="342"/>
        <end position="359"/>
    </location>
</feature>
<keyword evidence="3 9" id="KW-0808">Transferase</keyword>
<dbReference type="AlphaFoldDB" id="H2C338"/>
<evidence type="ECO:0000256" key="5">
    <source>
        <dbReference type="ARBA" id="ARBA00022989"/>
    </source>
</evidence>
<dbReference type="PANTHER" id="PTHR43867">
    <property type="entry name" value="CELLULOSE SYNTHASE CATALYTIC SUBUNIT A [UDP-FORMING]"/>
    <property type="match status" value="1"/>
</dbReference>
<feature type="transmembrane region" description="Helical" evidence="7">
    <location>
        <begin position="401"/>
        <end position="417"/>
    </location>
</feature>
<dbReference type="STRING" id="671065.MetMK1DRAFT_00011620"/>
<dbReference type="PANTHER" id="PTHR43867:SF2">
    <property type="entry name" value="CELLULOSE SYNTHASE CATALYTIC SUBUNIT A [UDP-FORMING]"/>
    <property type="match status" value="1"/>
</dbReference>
<name>H2C338_9CREN</name>
<keyword evidence="5 7" id="KW-1133">Transmembrane helix</keyword>
<comment type="subcellular location">
    <subcellularLocation>
        <location evidence="1">Membrane</location>
        <topology evidence="1">Multi-pass membrane protein</topology>
    </subcellularLocation>
</comment>
<dbReference type="OrthoDB" id="46222at2157"/>
<dbReference type="InterPro" id="IPR001173">
    <property type="entry name" value="Glyco_trans_2-like"/>
</dbReference>
<dbReference type="Pfam" id="PF13632">
    <property type="entry name" value="Glyco_trans_2_3"/>
    <property type="match status" value="1"/>
</dbReference>
<dbReference type="SUPFAM" id="SSF53448">
    <property type="entry name" value="Nucleotide-diphospho-sugar transferases"/>
    <property type="match status" value="1"/>
</dbReference>
<feature type="transmembrane region" description="Helical" evidence="7">
    <location>
        <begin position="288"/>
        <end position="307"/>
    </location>
</feature>
<gene>
    <name evidence="9" type="ORF">MetMK1DRAFT_00011620</name>
</gene>
<dbReference type="InterPro" id="IPR029044">
    <property type="entry name" value="Nucleotide-diphossugar_trans"/>
</dbReference>
<dbReference type="Proteomes" id="UP000003980">
    <property type="component" value="Unassembled WGS sequence"/>
</dbReference>
<sequence>MDFLGAILILSSLITSSWLILQALYSPHDERVERCEDKKITYSIIIAVKDEDPEVIGSLVENLKGLEYPEFEVIIVSDDSPERFREIEKLEVPKNFRIVRREAPTGRKAGALNYGVSLAKGEVLVFLDSEARVERDFLKILSRTPWEDAVALRLKVRESKGRLQRLYSQMTDYSMEHLFLGRAVRGFPIFPNGSAFAIRREVLASLGGWNEGKVAEDLDMGIRLFLHGYQVRYIHDIVVETLAPFTWRDLFQQIRRWAYGSGELLGSSLKMLTKGGRGLEGFVYANQWGIYPLFLLTALVVGALDIWFRPSLLAVATSFGIYAISALIFSLSSRTVESDLRLPVMILAASLIGYLSGLLRINFKWSVTPKRPKGNEETPLILKVISWTYYIIGIFSIRDDVIMGLVLVVVSLLMLSIP</sequence>
<evidence type="ECO:0000313" key="9">
    <source>
        <dbReference type="EMBL" id="EHP70659.1"/>
    </source>
</evidence>
<dbReference type="EMBL" id="JH597761">
    <property type="protein sequence ID" value="EHP70659.1"/>
    <property type="molecule type" value="Genomic_DNA"/>
</dbReference>
<feature type="transmembrane region" description="Helical" evidence="7">
    <location>
        <begin position="380"/>
        <end position="395"/>
    </location>
</feature>
<feature type="transmembrane region" description="Helical" evidence="7">
    <location>
        <begin position="312"/>
        <end position="330"/>
    </location>
</feature>
<evidence type="ECO:0000256" key="3">
    <source>
        <dbReference type="ARBA" id="ARBA00022679"/>
    </source>
</evidence>
<keyword evidence="6 7" id="KW-0472">Membrane</keyword>
<evidence type="ECO:0000256" key="7">
    <source>
        <dbReference type="SAM" id="Phobius"/>
    </source>
</evidence>
<dbReference type="HOGENOM" id="CLU_644993_0_0_2"/>
<dbReference type="Gene3D" id="3.90.550.10">
    <property type="entry name" value="Spore Coat Polysaccharide Biosynthesis Protein SpsA, Chain A"/>
    <property type="match status" value="1"/>
</dbReference>
<protein>
    <submittedName>
        <fullName evidence="9">Glycosyl transferase</fullName>
    </submittedName>
</protein>
<dbReference type="GO" id="GO:0016757">
    <property type="term" value="F:glycosyltransferase activity"/>
    <property type="evidence" value="ECO:0007669"/>
    <property type="project" value="UniProtKB-KW"/>
</dbReference>
<dbReference type="eggNOG" id="arCOG01391">
    <property type="taxonomic scope" value="Archaea"/>
</dbReference>
<feature type="domain" description="Glycosyltransferase 2-like" evidence="8">
    <location>
        <begin position="125"/>
        <end position="318"/>
    </location>
</feature>
<keyword evidence="4 7" id="KW-0812">Transmembrane</keyword>
<dbReference type="InterPro" id="IPR050321">
    <property type="entry name" value="Glycosyltr_2/OpgH_subfam"/>
</dbReference>
<dbReference type="GO" id="GO:0016020">
    <property type="term" value="C:membrane"/>
    <property type="evidence" value="ECO:0007669"/>
    <property type="project" value="UniProtKB-SubCell"/>
</dbReference>
<evidence type="ECO:0000256" key="2">
    <source>
        <dbReference type="ARBA" id="ARBA00022676"/>
    </source>
</evidence>
<evidence type="ECO:0000313" key="10">
    <source>
        <dbReference type="Proteomes" id="UP000003980"/>
    </source>
</evidence>
<dbReference type="CDD" id="cd06423">
    <property type="entry name" value="CESA_like"/>
    <property type="match status" value="1"/>
</dbReference>
<reference evidence="9 10" key="1">
    <citation type="submission" date="2012-01" db="EMBL/GenBank/DDBJ databases">
        <title>Improved High-Quality Draft sequence of Metallosphaera yellowstonensis MK1.</title>
        <authorList>
            <consortium name="US DOE Joint Genome Institute"/>
            <person name="Lucas S."/>
            <person name="Han J."/>
            <person name="Cheng J.-F."/>
            <person name="Goodwin L."/>
            <person name="Pitluck S."/>
            <person name="Peters L."/>
            <person name="Teshima H."/>
            <person name="Detter J.C."/>
            <person name="Han C."/>
            <person name="Tapia R."/>
            <person name="Land M."/>
            <person name="Hauser L."/>
            <person name="Kyrpides N."/>
            <person name="Kozubal M."/>
            <person name="Macur R.E."/>
            <person name="Jay Z."/>
            <person name="Inskeep W."/>
            <person name="Woyke T."/>
        </authorList>
    </citation>
    <scope>NUCLEOTIDE SEQUENCE [LARGE SCALE GENOMIC DNA]</scope>
    <source>
        <strain evidence="9 10">MK1</strain>
    </source>
</reference>
<organism evidence="9 10">
    <name type="scientific">Metallosphaera yellowstonensis MK1</name>
    <dbReference type="NCBI Taxonomy" id="671065"/>
    <lineage>
        <taxon>Archaea</taxon>
        <taxon>Thermoproteota</taxon>
        <taxon>Thermoprotei</taxon>
        <taxon>Sulfolobales</taxon>
        <taxon>Sulfolobaceae</taxon>
        <taxon>Metallosphaera</taxon>
    </lineage>
</organism>
<accession>H2C338</accession>
<evidence type="ECO:0000259" key="8">
    <source>
        <dbReference type="Pfam" id="PF13632"/>
    </source>
</evidence>
<keyword evidence="2" id="KW-0328">Glycosyltransferase</keyword>
<evidence type="ECO:0000256" key="6">
    <source>
        <dbReference type="ARBA" id="ARBA00023136"/>
    </source>
</evidence>
<evidence type="ECO:0000256" key="1">
    <source>
        <dbReference type="ARBA" id="ARBA00004141"/>
    </source>
</evidence>
<proteinExistence type="predicted"/>
<keyword evidence="10" id="KW-1185">Reference proteome</keyword>
<evidence type="ECO:0000256" key="4">
    <source>
        <dbReference type="ARBA" id="ARBA00022692"/>
    </source>
</evidence>